<dbReference type="Proteomes" id="UP000829196">
    <property type="component" value="Unassembled WGS sequence"/>
</dbReference>
<dbReference type="PANTHER" id="PTHR35046:SF26">
    <property type="entry name" value="RNA-DIRECTED DNA POLYMERASE"/>
    <property type="match status" value="1"/>
</dbReference>
<evidence type="ECO:0008006" key="3">
    <source>
        <dbReference type="Google" id="ProtNLM"/>
    </source>
</evidence>
<dbReference type="SMR" id="A0A8T3B8I0"/>
<evidence type="ECO:0000313" key="1">
    <source>
        <dbReference type="EMBL" id="KAI0503676.1"/>
    </source>
</evidence>
<dbReference type="InterPro" id="IPR036397">
    <property type="entry name" value="RNaseH_sf"/>
</dbReference>
<dbReference type="OrthoDB" id="1435404at2759"/>
<evidence type="ECO:0000313" key="2">
    <source>
        <dbReference type="Proteomes" id="UP000829196"/>
    </source>
</evidence>
<reference evidence="1" key="1">
    <citation type="journal article" date="2022" name="Front. Genet.">
        <title>Chromosome-Scale Assembly of the Dendrobium nobile Genome Provides Insights Into the Molecular Mechanism of the Biosynthesis of the Medicinal Active Ingredient of Dendrobium.</title>
        <authorList>
            <person name="Xu Q."/>
            <person name="Niu S.-C."/>
            <person name="Li K.-L."/>
            <person name="Zheng P.-J."/>
            <person name="Zhang X.-J."/>
            <person name="Jia Y."/>
            <person name="Liu Y."/>
            <person name="Niu Y.-X."/>
            <person name="Yu L.-H."/>
            <person name="Chen D.-F."/>
            <person name="Zhang G.-Q."/>
        </authorList>
    </citation>
    <scope>NUCLEOTIDE SEQUENCE</scope>
    <source>
        <tissue evidence="1">Leaf</tissue>
    </source>
</reference>
<protein>
    <recommendedName>
        <fullName evidence="3">Retrotransposon protein</fullName>
    </recommendedName>
</protein>
<sequence>MDFAMGFPRSRQGHDAIWVIMDRLTKSVHFLPIKQTDSVDKLAQVYVKEIVRLYGVPKVIVSDRDG</sequence>
<dbReference type="InterPro" id="IPR012337">
    <property type="entry name" value="RNaseH-like_sf"/>
</dbReference>
<proteinExistence type="predicted"/>
<keyword evidence="2" id="KW-1185">Reference proteome</keyword>
<gene>
    <name evidence="1" type="ORF">KFK09_014611</name>
</gene>
<dbReference type="SUPFAM" id="SSF53098">
    <property type="entry name" value="Ribonuclease H-like"/>
    <property type="match status" value="1"/>
</dbReference>
<dbReference type="AlphaFoldDB" id="A0A8T3B8I0"/>
<accession>A0A8T3B8I0</accession>
<name>A0A8T3B8I0_DENNO</name>
<dbReference type="PANTHER" id="PTHR35046">
    <property type="entry name" value="ZINC KNUCKLE (CCHC-TYPE) FAMILY PROTEIN"/>
    <property type="match status" value="1"/>
</dbReference>
<dbReference type="EMBL" id="JAGYWB010000011">
    <property type="protein sequence ID" value="KAI0503676.1"/>
    <property type="molecule type" value="Genomic_DNA"/>
</dbReference>
<comment type="caution">
    <text evidence="1">The sequence shown here is derived from an EMBL/GenBank/DDBJ whole genome shotgun (WGS) entry which is preliminary data.</text>
</comment>
<dbReference type="GO" id="GO:0003676">
    <property type="term" value="F:nucleic acid binding"/>
    <property type="evidence" value="ECO:0007669"/>
    <property type="project" value="InterPro"/>
</dbReference>
<dbReference type="Gene3D" id="3.30.420.10">
    <property type="entry name" value="Ribonuclease H-like superfamily/Ribonuclease H"/>
    <property type="match status" value="1"/>
</dbReference>
<organism evidence="1 2">
    <name type="scientific">Dendrobium nobile</name>
    <name type="common">Orchid</name>
    <dbReference type="NCBI Taxonomy" id="94219"/>
    <lineage>
        <taxon>Eukaryota</taxon>
        <taxon>Viridiplantae</taxon>
        <taxon>Streptophyta</taxon>
        <taxon>Embryophyta</taxon>
        <taxon>Tracheophyta</taxon>
        <taxon>Spermatophyta</taxon>
        <taxon>Magnoliopsida</taxon>
        <taxon>Liliopsida</taxon>
        <taxon>Asparagales</taxon>
        <taxon>Orchidaceae</taxon>
        <taxon>Epidendroideae</taxon>
        <taxon>Malaxideae</taxon>
        <taxon>Dendrobiinae</taxon>
        <taxon>Dendrobium</taxon>
    </lineage>
</organism>